<organism evidence="9 10">
    <name type="scientific">Trinickia dabaoshanensis</name>
    <dbReference type="NCBI Taxonomy" id="564714"/>
    <lineage>
        <taxon>Bacteria</taxon>
        <taxon>Pseudomonadati</taxon>
        <taxon>Pseudomonadota</taxon>
        <taxon>Betaproteobacteria</taxon>
        <taxon>Burkholderiales</taxon>
        <taxon>Burkholderiaceae</taxon>
        <taxon>Trinickia</taxon>
    </lineage>
</organism>
<evidence type="ECO:0000256" key="4">
    <source>
        <dbReference type="ARBA" id="ARBA00022692"/>
    </source>
</evidence>
<evidence type="ECO:0000256" key="1">
    <source>
        <dbReference type="ARBA" id="ARBA00004141"/>
    </source>
</evidence>
<keyword evidence="10" id="KW-1185">Reference proteome</keyword>
<dbReference type="AlphaFoldDB" id="A0A2N7VHR5"/>
<feature type="transmembrane region" description="Helical" evidence="8">
    <location>
        <begin position="92"/>
        <end position="110"/>
    </location>
</feature>
<dbReference type="PANTHER" id="PTHR43829">
    <property type="entry name" value="AQUAPORIN OR AQUAGLYCEROPORIN RELATED"/>
    <property type="match status" value="1"/>
</dbReference>
<dbReference type="EMBL" id="PNYA01000023">
    <property type="protein sequence ID" value="PMS16688.1"/>
    <property type="molecule type" value="Genomic_DNA"/>
</dbReference>
<evidence type="ECO:0000256" key="2">
    <source>
        <dbReference type="ARBA" id="ARBA00006175"/>
    </source>
</evidence>
<dbReference type="PANTHER" id="PTHR43829:SF9">
    <property type="entry name" value="AQUAPORIN-9"/>
    <property type="match status" value="1"/>
</dbReference>
<dbReference type="PROSITE" id="PS00221">
    <property type="entry name" value="MIP"/>
    <property type="match status" value="1"/>
</dbReference>
<dbReference type="InterPro" id="IPR050363">
    <property type="entry name" value="MIP/Aquaporin"/>
</dbReference>
<dbReference type="GO" id="GO:0015254">
    <property type="term" value="F:glycerol channel activity"/>
    <property type="evidence" value="ECO:0007669"/>
    <property type="project" value="TreeGrafter"/>
</dbReference>
<gene>
    <name evidence="9" type="ORF">C0Z18_22900</name>
</gene>
<evidence type="ECO:0000256" key="7">
    <source>
        <dbReference type="RuleBase" id="RU000477"/>
    </source>
</evidence>
<name>A0A2N7VHR5_9BURK</name>
<protein>
    <submittedName>
        <fullName evidence="9">Aquaporin</fullName>
    </submittedName>
</protein>
<comment type="subcellular location">
    <subcellularLocation>
        <location evidence="1">Membrane</location>
        <topology evidence="1">Multi-pass membrane protein</topology>
    </subcellularLocation>
</comment>
<comment type="caution">
    <text evidence="9">The sequence shown here is derived from an EMBL/GenBank/DDBJ whole genome shotgun (WGS) entry which is preliminary data.</text>
</comment>
<dbReference type="OrthoDB" id="9807293at2"/>
<dbReference type="SUPFAM" id="SSF81338">
    <property type="entry name" value="Aquaporin-like"/>
    <property type="match status" value="1"/>
</dbReference>
<dbReference type="Gene3D" id="1.20.1080.10">
    <property type="entry name" value="Glycerol uptake facilitator protein"/>
    <property type="match status" value="1"/>
</dbReference>
<feature type="transmembrane region" description="Helical" evidence="8">
    <location>
        <begin position="161"/>
        <end position="180"/>
    </location>
</feature>
<dbReference type="RefSeq" id="WP_102647735.1">
    <property type="nucleotide sequence ID" value="NZ_PNYA01000023.1"/>
</dbReference>
<evidence type="ECO:0000256" key="6">
    <source>
        <dbReference type="ARBA" id="ARBA00023136"/>
    </source>
</evidence>
<keyword evidence="5 8" id="KW-1133">Transmembrane helix</keyword>
<keyword evidence="3 7" id="KW-0813">Transport</keyword>
<dbReference type="Proteomes" id="UP000235616">
    <property type="component" value="Unassembled WGS sequence"/>
</dbReference>
<dbReference type="Pfam" id="PF00230">
    <property type="entry name" value="MIP"/>
    <property type="match status" value="1"/>
</dbReference>
<comment type="similarity">
    <text evidence="2 7">Belongs to the MIP/aquaporin (TC 1.A.8) family.</text>
</comment>
<evidence type="ECO:0000313" key="9">
    <source>
        <dbReference type="EMBL" id="PMS16688.1"/>
    </source>
</evidence>
<dbReference type="GO" id="GO:0005886">
    <property type="term" value="C:plasma membrane"/>
    <property type="evidence" value="ECO:0007669"/>
    <property type="project" value="TreeGrafter"/>
</dbReference>
<sequence length="240" mass="24669">MENGFVGELVGTALLVLMGNGVVSNVLLTKSKGQNSGWIVIATGWAFAVLAGVVTAVALGSRGHLNPAVTLAFFALGHFPKEELLPYLSGQLVGAILGSVLVWLAYLAHWKSTEDAGIKLACFSTGPAIRAPFANVLTEFIGTFVLVFLVVAIFNKSVGTTGVLGPLTVALIVYGIGLSLGGPTGFAINPARDFGARIAHSILPIPGKGSSDWSYAWVPVVGPILGGISAIGIARLAGMM</sequence>
<evidence type="ECO:0000256" key="8">
    <source>
        <dbReference type="SAM" id="Phobius"/>
    </source>
</evidence>
<keyword evidence="4 7" id="KW-0812">Transmembrane</keyword>
<dbReference type="InterPro" id="IPR022357">
    <property type="entry name" value="MIP_CS"/>
</dbReference>
<dbReference type="InterPro" id="IPR023271">
    <property type="entry name" value="Aquaporin-like"/>
</dbReference>
<evidence type="ECO:0000256" key="5">
    <source>
        <dbReference type="ARBA" id="ARBA00022989"/>
    </source>
</evidence>
<feature type="transmembrane region" description="Helical" evidence="8">
    <location>
        <begin position="37"/>
        <end position="58"/>
    </location>
</feature>
<feature type="transmembrane region" description="Helical" evidence="8">
    <location>
        <begin position="216"/>
        <end position="237"/>
    </location>
</feature>
<dbReference type="PRINTS" id="PR00783">
    <property type="entry name" value="MINTRINSICP"/>
</dbReference>
<evidence type="ECO:0000256" key="3">
    <source>
        <dbReference type="ARBA" id="ARBA00022448"/>
    </source>
</evidence>
<proteinExistence type="inferred from homology"/>
<evidence type="ECO:0000313" key="10">
    <source>
        <dbReference type="Proteomes" id="UP000235616"/>
    </source>
</evidence>
<accession>A0A2N7VHR5</accession>
<dbReference type="InterPro" id="IPR000425">
    <property type="entry name" value="MIP"/>
</dbReference>
<keyword evidence="6 8" id="KW-0472">Membrane</keyword>
<reference evidence="9 10" key="1">
    <citation type="submission" date="2018-01" db="EMBL/GenBank/DDBJ databases">
        <title>Whole genome analyses suggest that Burkholderia sensu lato contains two further novel genera in the rhizoxinica-symbiotica group Mycetohabitans gen. nov., and Trinickia gen. nov.: implications for the evolution of diazotrophy and nodulation in the Burkholderiaceae.</title>
        <authorList>
            <person name="Estrada-de los Santos P."/>
            <person name="Palmer M."/>
            <person name="Chavez-Ramirez B."/>
            <person name="Beukes C."/>
            <person name="Steenkamp E.T."/>
            <person name="Hirsch A.M."/>
            <person name="Manyaka P."/>
            <person name="Maluk M."/>
            <person name="Lafos M."/>
            <person name="Crook M."/>
            <person name="Gross E."/>
            <person name="Simon M.F."/>
            <person name="Bueno dos Reis Junior F."/>
            <person name="Poole P.S."/>
            <person name="Venter S.N."/>
            <person name="James E.K."/>
        </authorList>
    </citation>
    <scope>NUCLEOTIDE SEQUENCE [LARGE SCALE GENOMIC DNA]</scope>
    <source>
        <strain evidence="9 10">GIMN1.004</strain>
    </source>
</reference>
<feature type="transmembrane region" description="Helical" evidence="8">
    <location>
        <begin position="6"/>
        <end position="28"/>
    </location>
</feature>
<feature type="transmembrane region" description="Helical" evidence="8">
    <location>
        <begin position="133"/>
        <end position="154"/>
    </location>
</feature>